<sequence length="758" mass="85333">MRNAGPDPDMEEDALIESDTDTPKVQKGSGTKSVKVRKEFPETWLWTEEVVKQTTYHRNKPKKQPNIEKKERKEERTGKLVRKNFPETWLWTEEVIKFFDNQIRLTLEESLYYRIVSNKSRSVCVCSNEAISVRFNIVPKKLGEIPLTVVAKDINSSMCDEGVEQFALGVTDAVTRKLLVEPEGIRQEYTYNSFVCLKVNDSQFNDSMEISLPKNYVPGSVYAVVSTVGDLMGPTLNVAGLLRLPYGCGEQNMVNFAPSIYIMQYLAAVGQMTTSVENKAKNIMTTGYQRELTYKRTDGSYSAFGNRDSEGNMWLTAFVLRSFAQAQKFIFVDSEELKQTANWITSKQLANGCFPKYGRLFNKHLKGGVSTEATLTAFVTVSLMESGISPQDVVIQKALNCLRGFISNVTDSYSLALFSYTFNLAKDNYGADLFGALRSKAIVEDGMTHWEKEKLKKTPPTDDFWWSPYYRAPAADIEMTAYALMTYILRAEDDLSLIGDAMSIVRWLSKQRNALGGFSSTQDTCVALQALSEYARETFTNSSDLTVQFGGENEQFSHTFRITDNNRLVTQKAAVPSSILPLKSMLVKADGQGCALMQADVSYNIPDVKEKPAFDLKVTLLPSDDIFAPLSTETGDPLCLPLDFSISAKWLREDTSNMAVIDVKLVSGYQVDEESLDRLTNQPKLGLKRYEMEGQHVIMYFDEIDKVNFSFKIFQSSVVKNTKPASVTVYDYYETDLSATVMYKITKDMCGLNPVGEW</sequence>
<dbReference type="FunFam" id="1.50.10.20:FF:000001">
    <property type="entry name" value="CD109 isoform 1"/>
    <property type="match status" value="1"/>
</dbReference>
<proteinExistence type="inferred from homology"/>
<dbReference type="SUPFAM" id="SSF49410">
    <property type="entry name" value="Alpha-macroglobulin receptor domain"/>
    <property type="match status" value="1"/>
</dbReference>
<keyword evidence="4" id="KW-0325">Glycoprotein</keyword>
<keyword evidence="3" id="KW-1015">Disulfide bond</keyword>
<feature type="region of interest" description="Disordered" evidence="5">
    <location>
        <begin position="1"/>
        <end position="33"/>
    </location>
</feature>
<dbReference type="SMART" id="SM01361">
    <property type="entry name" value="A2M_recep"/>
    <property type="match status" value="1"/>
</dbReference>
<dbReference type="Gene3D" id="1.50.10.20">
    <property type="match status" value="1"/>
</dbReference>
<feature type="domain" description="Alpha-macroglobulin receptor-binding" evidence="6">
    <location>
        <begin position="656"/>
        <end position="743"/>
    </location>
</feature>
<gene>
    <name evidence="7" type="ORF">pdam_00010288</name>
</gene>
<dbReference type="InterPro" id="IPR041813">
    <property type="entry name" value="A2M_TED"/>
</dbReference>
<dbReference type="Gene3D" id="2.60.40.10">
    <property type="entry name" value="Immunoglobulins"/>
    <property type="match status" value="1"/>
</dbReference>
<dbReference type="SUPFAM" id="SSF48239">
    <property type="entry name" value="Terpenoid cyclases/Protein prenyltransferases"/>
    <property type="match status" value="1"/>
</dbReference>
<evidence type="ECO:0000259" key="6">
    <source>
        <dbReference type="SMART" id="SM01361"/>
    </source>
</evidence>
<organism evidence="7 8">
    <name type="scientific">Pocillopora damicornis</name>
    <name type="common">Cauliflower coral</name>
    <name type="synonym">Millepora damicornis</name>
    <dbReference type="NCBI Taxonomy" id="46731"/>
    <lineage>
        <taxon>Eukaryota</taxon>
        <taxon>Metazoa</taxon>
        <taxon>Cnidaria</taxon>
        <taxon>Anthozoa</taxon>
        <taxon>Hexacorallia</taxon>
        <taxon>Scleractinia</taxon>
        <taxon>Astrocoeniina</taxon>
        <taxon>Pocilloporidae</taxon>
        <taxon>Pocillopora</taxon>
    </lineage>
</organism>
<dbReference type="InterPro" id="IPR013783">
    <property type="entry name" value="Ig-like_fold"/>
</dbReference>
<accession>A0A3M6TMJ8</accession>
<dbReference type="InterPro" id="IPR019742">
    <property type="entry name" value="MacrogloblnA2_CS"/>
</dbReference>
<evidence type="ECO:0000256" key="4">
    <source>
        <dbReference type="ARBA" id="ARBA00023180"/>
    </source>
</evidence>
<dbReference type="InterPro" id="IPR011626">
    <property type="entry name" value="Alpha-macroglobulin_TED"/>
</dbReference>
<dbReference type="AlphaFoldDB" id="A0A3M6TMJ8"/>
<dbReference type="InterPro" id="IPR009048">
    <property type="entry name" value="A-macroglobulin_rcpt-bd"/>
</dbReference>
<dbReference type="Proteomes" id="UP000275408">
    <property type="component" value="Unassembled WGS sequence"/>
</dbReference>
<protein>
    <recommendedName>
        <fullName evidence="6">Alpha-macroglobulin receptor-binding domain-containing protein</fullName>
    </recommendedName>
</protein>
<dbReference type="InterPro" id="IPR008930">
    <property type="entry name" value="Terpenoid_cyclase/PrenylTrfase"/>
</dbReference>
<evidence type="ECO:0000256" key="5">
    <source>
        <dbReference type="SAM" id="MobiDB-lite"/>
    </source>
</evidence>
<dbReference type="OrthoDB" id="9998011at2759"/>
<feature type="compositionally biased region" description="Basic and acidic residues" evidence="5">
    <location>
        <begin position="65"/>
        <end position="75"/>
    </location>
</feature>
<dbReference type="PANTHER" id="PTHR11412:SF171">
    <property type="entry name" value="PREGNANCY ZONE PROTEIN-LIKE PROTEIN"/>
    <property type="match status" value="1"/>
</dbReference>
<dbReference type="PANTHER" id="PTHR11412">
    <property type="entry name" value="MACROGLOBULIN / COMPLEMENT"/>
    <property type="match status" value="1"/>
</dbReference>
<dbReference type="Pfam" id="PF07678">
    <property type="entry name" value="TED_complement"/>
    <property type="match status" value="1"/>
</dbReference>
<name>A0A3M6TMJ8_POCDA</name>
<dbReference type="SMART" id="SM01419">
    <property type="entry name" value="Thiol-ester_cl"/>
    <property type="match status" value="1"/>
</dbReference>
<dbReference type="GO" id="GO:0005615">
    <property type="term" value="C:extracellular space"/>
    <property type="evidence" value="ECO:0007669"/>
    <property type="project" value="InterPro"/>
</dbReference>
<comment type="caution">
    <text evidence="7">The sequence shown here is derived from an EMBL/GenBank/DDBJ whole genome shotgun (WGS) entry which is preliminary data.</text>
</comment>
<evidence type="ECO:0000313" key="8">
    <source>
        <dbReference type="Proteomes" id="UP000275408"/>
    </source>
</evidence>
<feature type="region of interest" description="Disordered" evidence="5">
    <location>
        <begin position="55"/>
        <end position="75"/>
    </location>
</feature>
<dbReference type="InterPro" id="IPR047565">
    <property type="entry name" value="Alpha-macroglob_thiol-ester_cl"/>
</dbReference>
<comment type="similarity">
    <text evidence="1">Belongs to the protease inhibitor I39 (alpha-2-macroglobulin) family.</text>
</comment>
<dbReference type="InterPro" id="IPR050473">
    <property type="entry name" value="A2M/Complement_sys"/>
</dbReference>
<dbReference type="PROSITE" id="PS00477">
    <property type="entry name" value="ALPHA_2_MACROGLOBULIN"/>
    <property type="match status" value="1"/>
</dbReference>
<evidence type="ECO:0000256" key="3">
    <source>
        <dbReference type="ARBA" id="ARBA00023157"/>
    </source>
</evidence>
<dbReference type="STRING" id="46731.A0A3M6TMJ8"/>
<dbReference type="Gene3D" id="2.60.120.1540">
    <property type="match status" value="1"/>
</dbReference>
<dbReference type="CDD" id="cd02897">
    <property type="entry name" value="A2M_2"/>
    <property type="match status" value="1"/>
</dbReference>
<evidence type="ECO:0000256" key="1">
    <source>
        <dbReference type="ARBA" id="ARBA00010952"/>
    </source>
</evidence>
<keyword evidence="8" id="KW-1185">Reference proteome</keyword>
<evidence type="ECO:0000313" key="7">
    <source>
        <dbReference type="EMBL" id="RMX42643.1"/>
    </source>
</evidence>
<dbReference type="Pfam" id="PF07677">
    <property type="entry name" value="A2M_recep"/>
    <property type="match status" value="1"/>
</dbReference>
<dbReference type="InterPro" id="IPR036595">
    <property type="entry name" value="A-macroglobulin_rcpt-bd_sf"/>
</dbReference>
<feature type="compositionally biased region" description="Acidic residues" evidence="5">
    <location>
        <begin position="8"/>
        <end position="20"/>
    </location>
</feature>
<reference evidence="7 8" key="1">
    <citation type="journal article" date="2018" name="Sci. Rep.">
        <title>Comparative analysis of the Pocillopora damicornis genome highlights role of immune system in coral evolution.</title>
        <authorList>
            <person name="Cunning R."/>
            <person name="Bay R.A."/>
            <person name="Gillette P."/>
            <person name="Baker A.C."/>
            <person name="Traylor-Knowles N."/>
        </authorList>
    </citation>
    <scope>NUCLEOTIDE SEQUENCE [LARGE SCALE GENOMIC DNA]</scope>
    <source>
        <strain evidence="7">RSMAS</strain>
        <tissue evidence="7">Whole animal</tissue>
    </source>
</reference>
<evidence type="ECO:0000256" key="2">
    <source>
        <dbReference type="ARBA" id="ARBA00022729"/>
    </source>
</evidence>
<dbReference type="Gene3D" id="2.60.40.690">
    <property type="entry name" value="Alpha-macroglobulin, receptor-binding domain"/>
    <property type="match status" value="1"/>
</dbReference>
<dbReference type="EMBL" id="RCHS01003326">
    <property type="protein sequence ID" value="RMX42643.1"/>
    <property type="molecule type" value="Genomic_DNA"/>
</dbReference>
<keyword evidence="2" id="KW-0732">Signal</keyword>